<feature type="domain" description="CRISPR-associated endonuclease C2c1 second helical" evidence="4">
    <location>
        <begin position="656"/>
        <end position="821"/>
    </location>
</feature>
<dbReference type="Proteomes" id="UP000183508">
    <property type="component" value="Unassembled WGS sequence"/>
</dbReference>
<evidence type="ECO:0000313" key="7">
    <source>
        <dbReference type="EMBL" id="SFU30094.1"/>
    </source>
</evidence>
<feature type="domain" description="CRISPR-associated endonuclease C2c1 first helical" evidence="5">
    <location>
        <begin position="151"/>
        <end position="351"/>
    </location>
</feature>
<dbReference type="InterPro" id="IPR054011">
    <property type="entry name" value="C2c1_RuvC-like"/>
</dbReference>
<evidence type="ECO:0000313" key="8">
    <source>
        <dbReference type="Proteomes" id="UP000183508"/>
    </source>
</evidence>
<dbReference type="InterPro" id="IPR054009">
    <property type="entry name" value="C2c1_WED-II"/>
</dbReference>
<evidence type="ECO:0000259" key="2">
    <source>
        <dbReference type="Pfam" id="PF22077"/>
    </source>
</evidence>
<proteinExistence type="predicted"/>
<dbReference type="InterPro" id="IPR054010">
    <property type="entry name" value="C2c1_Nuc-II"/>
</dbReference>
<dbReference type="EMBL" id="FPBV01000001">
    <property type="protein sequence ID" value="SFU30094.1"/>
    <property type="molecule type" value="Genomic_DNA"/>
</dbReference>
<feature type="domain" description="CRISPR-associated endonuclease C2c1 wedge" evidence="6">
    <location>
        <begin position="385"/>
        <end position="493"/>
    </location>
</feature>
<dbReference type="InterPro" id="IPR054013">
    <property type="entry name" value="C2c1_helical_1st"/>
</dbReference>
<dbReference type="InterPro" id="IPR053603">
    <property type="entry name" value="Cas12b_endonuclease"/>
</dbReference>
<name>A0A1I7F1U9_9BACL</name>
<dbReference type="Pfam" id="PF22202">
    <property type="entry name" value="C2c1_helical_1st"/>
    <property type="match status" value="1"/>
</dbReference>
<dbReference type="InterPro" id="IPR054012">
    <property type="entry name" value="C2c1_helical_2nd"/>
</dbReference>
<dbReference type="Pfam" id="PF22126">
    <property type="entry name" value="C2c1_RuvC-like"/>
    <property type="match status" value="1"/>
</dbReference>
<keyword evidence="8" id="KW-1185">Reference proteome</keyword>
<dbReference type="Pfam" id="PF22204">
    <property type="entry name" value="C2c1_WED-II"/>
    <property type="match status" value="1"/>
</dbReference>
<feature type="compositionally biased region" description="Acidic residues" evidence="1">
    <location>
        <begin position="1073"/>
        <end position="1083"/>
    </location>
</feature>
<organism evidence="7 8">
    <name type="scientific">Alicyclobacillus macrosporangiidus</name>
    <dbReference type="NCBI Taxonomy" id="392015"/>
    <lineage>
        <taxon>Bacteria</taxon>
        <taxon>Bacillati</taxon>
        <taxon>Bacillota</taxon>
        <taxon>Bacilli</taxon>
        <taxon>Bacillales</taxon>
        <taxon>Alicyclobacillaceae</taxon>
        <taxon>Alicyclobacillus</taxon>
    </lineage>
</organism>
<evidence type="ECO:0000259" key="4">
    <source>
        <dbReference type="Pfam" id="PF22172"/>
    </source>
</evidence>
<evidence type="ECO:0000259" key="5">
    <source>
        <dbReference type="Pfam" id="PF22202"/>
    </source>
</evidence>
<feature type="domain" description="C2c1 CRISPR-Cas endonuclease RuvC-like" evidence="3">
    <location>
        <begin position="824"/>
        <end position="1006"/>
    </location>
</feature>
<accession>A0A1I7F1U9</accession>
<dbReference type="NCBIfam" id="NF033949">
    <property type="entry name" value="Cas12b"/>
    <property type="match status" value="1"/>
</dbReference>
<evidence type="ECO:0000259" key="6">
    <source>
        <dbReference type="Pfam" id="PF22204"/>
    </source>
</evidence>
<feature type="region of interest" description="Disordered" evidence="1">
    <location>
        <begin position="1060"/>
        <end position="1083"/>
    </location>
</feature>
<reference evidence="8" key="1">
    <citation type="submission" date="2016-10" db="EMBL/GenBank/DDBJ databases">
        <authorList>
            <person name="Varghese N."/>
        </authorList>
    </citation>
    <scope>NUCLEOTIDE SEQUENCE [LARGE SCALE GENOMIC DNA]</scope>
    <source>
        <strain evidence="8">DSM 17980</strain>
    </source>
</reference>
<sequence>MAVKSIKVKLMLGHLPEIREGLWHLHEAVNLGVRYYTEWLALLRQGNLYRRGKDGAQECYMTAEQCRQELLVRLRDRQKRNGHTGDPGTDEELLGVARRLYELLVPQSVGKKGQAQMLASGFLSPLADPKSEGGKGTSKSGRKPAWMGMKEAGDSRWVEAKARYEANKAKDPTKQVIASLEMYGLRPLFDVFTETYKTIRWMPLGKHQGVRAWDRDMFQQSLERLMSWESWNERVGAEFARLVDRRDRFREKHFTGQEHLVALAQRLEQEMKEASPGFESKSSQAHRITKRALRGADGIIDDWLKLSEGEPVDRFDEILRKRQAQNPRRFGSHDLFLKLAEPVFQPLWREDPSFLSRWASYNEVLNKLEDAKQFATFTLPSPCSNPVWARFENAEGTNIFKYDFLFDHFGKGRHGVRFQRMIVMRDGVPTEVEGIVVPIAPSRQLDALAPNDAASPIDVFVGDPAAPGAFRGQFGGAKIQYRRSALVRKGRREEKAYLCGFRLPSQRRTGTPADDAGEVFLNLSLRVESQSEQAGRRNPPYAAVFHISDQTRRVIVRYGEIERYLAEHPDTGIPGSRGLTSGLRVMSVDLGLRTSAAISVFRVAHRDELTPDAHGRQPFFFPIHGMDHLVALHERSHLIRLPGETESKKVRSIREQRLDRLNRLRSQMASLRLLVRTGVLDEQKRDRNWERLQSSMERGGERMPSDWWDLFQAQVRYLAQHRDASGEAWGRMVQAAVRTLWRQLAKQVRDWRKEVRRNADKVKIRGIARDVPGGHSLAQLDYLERQYRFLRSWSAFSVQAGQVVRAERDSRFAVALREHIDNGKKDRLKKLADRILMEALGYVYVTDGRRAGQWQAVYPPCQLVLLEELSEYRFSNDRPPSENSQLMVWSHRGVLEELIHQAQVHDVLVGTIPAAFSSRFDARTGAPGIRCRRVPSIPLKDAPSIPIWLSHYLKQTERDAAALRPGELIPTGDGEFLVTPAGRGASGVRVVHADINAAHNLQRRLWENFDLSDIRVRCDRREGKDGTVVLIPRLTNQRVKERYSGVIFTSEDGVSFTVGDAKTRRRSSASQGEGDDLSDEEQELLAEADDARERSVVLFRDPSGFVNGGRWTAQRAFWGMVHNRIETLLAERFSVSGAAEKVRG</sequence>
<feature type="domain" description="CRISPR-associated endonuclease C2c1 Nuc-II" evidence="2">
    <location>
        <begin position="1012"/>
        <end position="1133"/>
    </location>
</feature>
<gene>
    <name evidence="7" type="ORF">SAMN05421543_10115</name>
</gene>
<evidence type="ECO:0000256" key="1">
    <source>
        <dbReference type="SAM" id="MobiDB-lite"/>
    </source>
</evidence>
<evidence type="ECO:0000259" key="3">
    <source>
        <dbReference type="Pfam" id="PF22126"/>
    </source>
</evidence>
<dbReference type="STRING" id="392015.SAMN05421543_10115"/>
<dbReference type="Pfam" id="PF22172">
    <property type="entry name" value="C2c1_helical"/>
    <property type="match status" value="1"/>
</dbReference>
<feature type="region of interest" description="Disordered" evidence="1">
    <location>
        <begin position="126"/>
        <end position="146"/>
    </location>
</feature>
<protein>
    <submittedName>
        <fullName evidence="7">Uncharacterized protein</fullName>
    </submittedName>
</protein>
<dbReference type="AlphaFoldDB" id="A0A1I7F1U9"/>
<dbReference type="Pfam" id="PF22077">
    <property type="entry name" value="C2c1_Nuc-II"/>
    <property type="match status" value="1"/>
</dbReference>